<dbReference type="InterPro" id="IPR038740">
    <property type="entry name" value="BioF2-like_GNAT_dom"/>
</dbReference>
<reference evidence="3" key="1">
    <citation type="submission" date="2017-09" db="EMBL/GenBank/DDBJ databases">
        <authorList>
            <person name="Feng G."/>
            <person name="Zhu H."/>
        </authorList>
    </citation>
    <scope>NUCLEOTIDE SEQUENCE [LARGE SCALE GENOMIC DNA]</scope>
    <source>
        <strain evidence="3">1PNM-20</strain>
    </source>
</reference>
<accession>A0A2A2SCS9</accession>
<evidence type="ECO:0000313" key="2">
    <source>
        <dbReference type="EMBL" id="PAX07058.1"/>
    </source>
</evidence>
<dbReference type="GO" id="GO:0016740">
    <property type="term" value="F:transferase activity"/>
    <property type="evidence" value="ECO:0007669"/>
    <property type="project" value="UniProtKB-KW"/>
</dbReference>
<dbReference type="AlphaFoldDB" id="A0A2A2SCS9"/>
<evidence type="ECO:0000259" key="1">
    <source>
        <dbReference type="Pfam" id="PF13480"/>
    </source>
</evidence>
<name>A0A2A2SCS9_9SPHN</name>
<dbReference type="OrthoDB" id="7402898at2"/>
<keyword evidence="3" id="KW-1185">Reference proteome</keyword>
<protein>
    <submittedName>
        <fullName evidence="2">GNAT family N-acetyltransferase</fullName>
    </submittedName>
</protein>
<dbReference type="RefSeq" id="WP_095998882.1">
    <property type="nucleotide sequence ID" value="NZ_NSLI01000004.1"/>
</dbReference>
<feature type="domain" description="BioF2-like acetyltransferase" evidence="1">
    <location>
        <begin position="180"/>
        <end position="323"/>
    </location>
</feature>
<dbReference type="Pfam" id="PF13480">
    <property type="entry name" value="Acetyltransf_6"/>
    <property type="match status" value="1"/>
</dbReference>
<proteinExistence type="predicted"/>
<evidence type="ECO:0000313" key="3">
    <source>
        <dbReference type="Proteomes" id="UP000218151"/>
    </source>
</evidence>
<dbReference type="SUPFAM" id="SSF55729">
    <property type="entry name" value="Acyl-CoA N-acyltransferases (Nat)"/>
    <property type="match status" value="1"/>
</dbReference>
<dbReference type="EMBL" id="NSLI01000004">
    <property type="protein sequence ID" value="PAX07058.1"/>
    <property type="molecule type" value="Genomic_DNA"/>
</dbReference>
<dbReference type="InterPro" id="IPR016181">
    <property type="entry name" value="Acyl_CoA_acyltransferase"/>
</dbReference>
<gene>
    <name evidence="2" type="ORF">CKY28_13480</name>
</gene>
<dbReference type="Proteomes" id="UP000218151">
    <property type="component" value="Unassembled WGS sequence"/>
</dbReference>
<organism evidence="2 3">
    <name type="scientific">Sphingomonas lenta</name>
    <dbReference type="NCBI Taxonomy" id="1141887"/>
    <lineage>
        <taxon>Bacteria</taxon>
        <taxon>Pseudomonadati</taxon>
        <taxon>Pseudomonadota</taxon>
        <taxon>Alphaproteobacteria</taxon>
        <taxon>Sphingomonadales</taxon>
        <taxon>Sphingomonadaceae</taxon>
        <taxon>Sphingomonas</taxon>
    </lineage>
</organism>
<keyword evidence="2" id="KW-0808">Transferase</keyword>
<sequence>MTKPLRPDDFRRASHAVEAVVVDGLPPSLDQVADAGPASHAFLRRAWFAAAVEAYGGTPRTLVVRRGGEPALALPLVPYGPRALGLAMAPGSYWPFRSFPLSDASEPVLAAALARLARTVNVLRIGPTPDEDPSVSPLLAAARARGWAVLDRPVGASWLFRLGDATRAGEWPRGSTLKKNRWHEKQLAAHGALDWRFAENDDWPAAFDRLAAVEEKSWIATRTDGRDAKFTDTGHGRFWRVAARDERLRGMMRAALLAVDGEPAAFSFDLVAGRTTYAIANSYDPAYAKHSPGKLLYTRNLVALVERGVELVDWGMGDSGYKQVIGADEGPALRDWLLLRPGLPAAAVRLIARWWSRSGQTRR</sequence>
<comment type="caution">
    <text evidence="2">The sequence shown here is derived from an EMBL/GenBank/DDBJ whole genome shotgun (WGS) entry which is preliminary data.</text>
</comment>